<dbReference type="Proteomes" id="UP000011744">
    <property type="component" value="Unassembled WGS sequence"/>
</dbReference>
<organism evidence="2 3">
    <name type="scientific">Paramagnetospirillum caucaseum</name>
    <dbReference type="NCBI Taxonomy" id="1244869"/>
    <lineage>
        <taxon>Bacteria</taxon>
        <taxon>Pseudomonadati</taxon>
        <taxon>Pseudomonadota</taxon>
        <taxon>Alphaproteobacteria</taxon>
        <taxon>Rhodospirillales</taxon>
        <taxon>Magnetospirillaceae</taxon>
        <taxon>Paramagnetospirillum</taxon>
    </lineage>
</organism>
<dbReference type="SUPFAM" id="SSF53850">
    <property type="entry name" value="Periplasmic binding protein-like II"/>
    <property type="match status" value="1"/>
</dbReference>
<gene>
    <name evidence="2" type="ORF">H261_22488</name>
</gene>
<dbReference type="EMBL" id="AONQ01000124">
    <property type="protein sequence ID" value="EME67642.1"/>
    <property type="molecule type" value="Genomic_DNA"/>
</dbReference>
<dbReference type="Pfam" id="PF12974">
    <property type="entry name" value="Phosphonate-bd"/>
    <property type="match status" value="1"/>
</dbReference>
<dbReference type="RefSeq" id="WP_008622297.1">
    <property type="nucleotide sequence ID" value="NZ_AONQ01000124.1"/>
</dbReference>
<dbReference type="PANTHER" id="PTHR30024">
    <property type="entry name" value="ALIPHATIC SULFONATES-BINDING PROTEIN-RELATED"/>
    <property type="match status" value="1"/>
</dbReference>
<proteinExistence type="predicted"/>
<evidence type="ECO:0000256" key="1">
    <source>
        <dbReference type="SAM" id="SignalP"/>
    </source>
</evidence>
<dbReference type="STRING" id="1244869.H261_22488"/>
<feature type="signal peptide" evidence="1">
    <location>
        <begin position="1"/>
        <end position="19"/>
    </location>
</feature>
<dbReference type="PATRIC" id="fig|1244869.3.peg.4403"/>
<comment type="caution">
    <text evidence="2">The sequence shown here is derived from an EMBL/GenBank/DDBJ whole genome shotgun (WGS) entry which is preliminary data.</text>
</comment>
<dbReference type="AlphaFoldDB" id="M2ZK20"/>
<dbReference type="PANTHER" id="PTHR30024:SF17">
    <property type="entry name" value="SOLUTE-BINDING PROTEIN FAMILY 3_N-TERMINAL DOMAIN-CONTAINING PROTEIN"/>
    <property type="match status" value="1"/>
</dbReference>
<sequence length="282" mass="30777">MFGMVLLSLLAAAAPRAGAETAPPPVSGPIRLGLLPSIATLSLLRLYDPLRHHLEEALGRPVELYTAANFHSHLEAIRDGDFDLLLTAPHFGVLAYDRGYVPLFRYNQELTPLVVVPKGSAVREPGQLRGRRVVTADRLAALSVVAEAWLKIDFGLRADVDYRLEEVASHATSVRAVAIGDADAAISSPSVLQQLPEELRDRVVPFTSRLRMPHQMYLVHPRLGEETIRAVRQALGGVGETERGRAFFKSGGFKGLVPVEIADIEQARPYADLVSIKNRSGN</sequence>
<dbReference type="Gene3D" id="3.40.190.10">
    <property type="entry name" value="Periplasmic binding protein-like II"/>
    <property type="match status" value="2"/>
</dbReference>
<evidence type="ECO:0000313" key="2">
    <source>
        <dbReference type="EMBL" id="EME67642.1"/>
    </source>
</evidence>
<dbReference type="eggNOG" id="COG3221">
    <property type="taxonomic scope" value="Bacteria"/>
</dbReference>
<protein>
    <submittedName>
        <fullName evidence="2">ABC-type phosphate/phosphonate transport system, periplasmic component</fullName>
    </submittedName>
</protein>
<keyword evidence="1" id="KW-0732">Signal</keyword>
<accession>M2ZK20</accession>
<name>M2ZK20_9PROT</name>
<keyword evidence="3" id="KW-1185">Reference proteome</keyword>
<reference evidence="2 3" key="1">
    <citation type="journal article" date="2014" name="Genome Announc.">
        <title>Draft Genome Sequence of Magnetospirillum sp. Strain SO-1, a Freshwater Magnetotactic Bacterium Isolated from the Ol'khovka River, Russia.</title>
        <authorList>
            <person name="Grouzdev D.S."/>
            <person name="Dziuba M.V."/>
            <person name="Sukhacheva M.S."/>
            <person name="Mardanov A.V."/>
            <person name="Beletskiy A.V."/>
            <person name="Kuznetsov B.B."/>
            <person name="Skryabin K.G."/>
        </authorList>
    </citation>
    <scope>NUCLEOTIDE SEQUENCE [LARGE SCALE GENOMIC DNA]</scope>
    <source>
        <strain evidence="2 3">SO-1</strain>
    </source>
</reference>
<feature type="chain" id="PRO_5004029985" evidence="1">
    <location>
        <begin position="20"/>
        <end position="282"/>
    </location>
</feature>
<evidence type="ECO:0000313" key="3">
    <source>
        <dbReference type="Proteomes" id="UP000011744"/>
    </source>
</evidence>